<gene>
    <name evidence="2" type="ORF">METZ01_LOCUS119497</name>
</gene>
<feature type="transmembrane region" description="Helical" evidence="1">
    <location>
        <begin position="121"/>
        <end position="141"/>
    </location>
</feature>
<protein>
    <recommendedName>
        <fullName evidence="3">HupE/UreJ protein</fullName>
    </recommendedName>
</protein>
<name>A0A381XQX8_9ZZZZ</name>
<feature type="transmembrane region" description="Helical" evidence="1">
    <location>
        <begin position="229"/>
        <end position="257"/>
    </location>
</feature>
<organism evidence="2">
    <name type="scientific">marine metagenome</name>
    <dbReference type="NCBI Taxonomy" id="408172"/>
    <lineage>
        <taxon>unclassified sequences</taxon>
        <taxon>metagenomes</taxon>
        <taxon>ecological metagenomes</taxon>
    </lineage>
</organism>
<proteinExistence type="predicted"/>
<accession>A0A381XQX8</accession>
<evidence type="ECO:0000313" key="2">
    <source>
        <dbReference type="EMBL" id="SVA66643.1"/>
    </source>
</evidence>
<keyword evidence="1" id="KW-1133">Transmembrane helix</keyword>
<feature type="transmembrane region" description="Helical" evidence="1">
    <location>
        <begin position="173"/>
        <end position="189"/>
    </location>
</feature>
<reference evidence="2" key="1">
    <citation type="submission" date="2018-05" db="EMBL/GenBank/DDBJ databases">
        <authorList>
            <person name="Lanie J.A."/>
            <person name="Ng W.-L."/>
            <person name="Kazmierczak K.M."/>
            <person name="Andrzejewski T.M."/>
            <person name="Davidsen T.M."/>
            <person name="Wayne K.J."/>
            <person name="Tettelin H."/>
            <person name="Glass J.I."/>
            <person name="Rusch D."/>
            <person name="Podicherti R."/>
            <person name="Tsui H.-C.T."/>
            <person name="Winkler M.E."/>
        </authorList>
    </citation>
    <scope>NUCLEOTIDE SEQUENCE</scope>
</reference>
<feature type="transmembrane region" description="Helical" evidence="1">
    <location>
        <begin position="264"/>
        <end position="283"/>
    </location>
</feature>
<sequence>MTLDEVETNSFEVVWRFPSNVLTKPGSVVYPSNCKETVNSLPKIEGKYQVTASTLICESDLRNQELVVKGLTRMTDALISIQFLDGGQFEGLLSVNNSKMMIPGESNLYPTNYFWLGVEHLLSGIDHLIFVLGLIFIVVGFKTLIKTITAFTIAHSITLALSVTNIFQLPQSSAEALIALTLIYLAIEVGENRKYQRTPWLLAFGFGLLHGFGFAGALSEIGFSDSSLAYSLLFFNLGIEAGQLLVVPFFVMIVWLFNRVKITNFIYQFSSYLIGGIACFWLIERITKIVI</sequence>
<dbReference type="InterPro" id="IPR032809">
    <property type="entry name" value="Put_HupE_UreJ"/>
</dbReference>
<dbReference type="AlphaFoldDB" id="A0A381XQX8"/>
<evidence type="ECO:0000256" key="1">
    <source>
        <dbReference type="SAM" id="Phobius"/>
    </source>
</evidence>
<evidence type="ECO:0008006" key="3">
    <source>
        <dbReference type="Google" id="ProtNLM"/>
    </source>
</evidence>
<dbReference type="Pfam" id="PF13795">
    <property type="entry name" value="HupE_UreJ_2"/>
    <property type="match status" value="1"/>
</dbReference>
<dbReference type="EMBL" id="UINC01015909">
    <property type="protein sequence ID" value="SVA66643.1"/>
    <property type="molecule type" value="Genomic_DNA"/>
</dbReference>
<feature type="transmembrane region" description="Helical" evidence="1">
    <location>
        <begin position="201"/>
        <end position="223"/>
    </location>
</feature>
<keyword evidence="1" id="KW-0812">Transmembrane</keyword>
<keyword evidence="1" id="KW-0472">Membrane</keyword>